<organism evidence="7 8">
    <name type="scientific">Caenorhabditis elegans</name>
    <dbReference type="NCBI Taxonomy" id="6239"/>
    <lineage>
        <taxon>Eukaryota</taxon>
        <taxon>Metazoa</taxon>
        <taxon>Ecdysozoa</taxon>
        <taxon>Nematoda</taxon>
        <taxon>Chromadorea</taxon>
        <taxon>Rhabditida</taxon>
        <taxon>Rhabditina</taxon>
        <taxon>Rhabditomorpha</taxon>
        <taxon>Rhabditoidea</taxon>
        <taxon>Rhabditidae</taxon>
        <taxon>Peloderinae</taxon>
        <taxon>Caenorhabditis</taxon>
    </lineage>
</organism>
<feature type="transmembrane region" description="Helical" evidence="5">
    <location>
        <begin position="278"/>
        <end position="301"/>
    </location>
</feature>
<keyword evidence="2 5" id="KW-0812">Transmembrane</keyword>
<dbReference type="AGR" id="WB:WBGene00005761"/>
<evidence type="ECO:0000256" key="5">
    <source>
        <dbReference type="SAM" id="Phobius"/>
    </source>
</evidence>
<keyword evidence="8" id="KW-1185">Reference proteome</keyword>
<dbReference type="GO" id="GO:0016020">
    <property type="term" value="C:membrane"/>
    <property type="evidence" value="ECO:0007669"/>
    <property type="project" value="UniProtKB-SubCell"/>
</dbReference>
<feature type="transmembrane region" description="Helical" evidence="5">
    <location>
        <begin position="165"/>
        <end position="186"/>
    </location>
</feature>
<gene>
    <name evidence="7 9" type="primary">srw-14</name>
    <name evidence="9" type="ORF">C41G6.8</name>
    <name evidence="7" type="ORF">CELE_C41G6.8</name>
</gene>
<dbReference type="InParanoid" id="G3MU50"/>
<dbReference type="HOGENOM" id="CLU_043715_2_1_1"/>
<feature type="transmembrane region" description="Helical" evidence="5">
    <location>
        <begin position="233"/>
        <end position="257"/>
    </location>
</feature>
<evidence type="ECO:0000313" key="7">
    <source>
        <dbReference type="EMBL" id="CCD31041.1"/>
    </source>
</evidence>
<dbReference type="Pfam" id="PF10324">
    <property type="entry name" value="7TM_GPCR_Srw"/>
    <property type="match status" value="1"/>
</dbReference>
<dbReference type="RefSeq" id="NP_001256659.1">
    <property type="nucleotide sequence ID" value="NM_001269730.1"/>
</dbReference>
<dbReference type="PANTHER" id="PTHR46846:SF3">
    <property type="entry name" value="G-PROTEIN COUPLED RECEPTORS FAMILY 1 PROFILE DOMAIN-CONTAINING PROTEIN-RELATED"/>
    <property type="match status" value="1"/>
</dbReference>
<proteinExistence type="predicted"/>
<dbReference type="ExpressionAtlas" id="G3MU50">
    <property type="expression patterns" value="baseline and differential"/>
</dbReference>
<feature type="transmembrane region" description="Helical" evidence="5">
    <location>
        <begin position="40"/>
        <end position="58"/>
    </location>
</feature>
<comment type="subcellular location">
    <subcellularLocation>
        <location evidence="1">Membrane</location>
    </subcellularLocation>
</comment>
<accession>G3MU50</accession>
<dbReference type="GeneID" id="183384"/>
<dbReference type="FunCoup" id="G3MU50">
    <property type="interactions" value="4"/>
</dbReference>
<evidence type="ECO:0000259" key="6">
    <source>
        <dbReference type="PROSITE" id="PS50262"/>
    </source>
</evidence>
<dbReference type="Proteomes" id="UP000001940">
    <property type="component" value="Chromosome V"/>
</dbReference>
<dbReference type="AlphaFoldDB" id="G3MU50"/>
<dbReference type="PhylomeDB" id="G3MU50"/>
<feature type="domain" description="G-protein coupled receptors family 1 profile" evidence="6">
    <location>
        <begin position="49"/>
        <end position="288"/>
    </location>
</feature>
<evidence type="ECO:0000256" key="3">
    <source>
        <dbReference type="ARBA" id="ARBA00022989"/>
    </source>
</evidence>
<dbReference type="EMBL" id="BX284605">
    <property type="protein sequence ID" value="CCD31041.1"/>
    <property type="molecule type" value="Genomic_DNA"/>
</dbReference>
<dbReference type="eggNOG" id="ENOG502TGHK">
    <property type="taxonomic scope" value="Eukaryota"/>
</dbReference>
<evidence type="ECO:0000313" key="9">
    <source>
        <dbReference type="WormBase" id="C41G6.8b"/>
    </source>
</evidence>
<feature type="transmembrane region" description="Helical" evidence="5">
    <location>
        <begin position="65"/>
        <end position="87"/>
    </location>
</feature>
<evidence type="ECO:0000256" key="4">
    <source>
        <dbReference type="ARBA" id="ARBA00023136"/>
    </source>
</evidence>
<dbReference type="SMR" id="G3MU50"/>
<feature type="transmembrane region" description="Helical" evidence="5">
    <location>
        <begin position="133"/>
        <end position="153"/>
    </location>
</feature>
<keyword evidence="7" id="KW-0675">Receptor</keyword>
<keyword evidence="3 5" id="KW-1133">Transmembrane helix</keyword>
<dbReference type="GO" id="GO:0008528">
    <property type="term" value="F:G protein-coupled peptide receptor activity"/>
    <property type="evidence" value="ECO:0007669"/>
    <property type="project" value="InterPro"/>
</dbReference>
<dbReference type="STRING" id="6239.C41G6.8b.1"/>
<dbReference type="Gene3D" id="1.20.1070.10">
    <property type="entry name" value="Rhodopsin 7-helix transmembrane proteins"/>
    <property type="match status" value="1"/>
</dbReference>
<name>G3MU50_CAEEL</name>
<reference evidence="7 8" key="1">
    <citation type="journal article" date="1998" name="Science">
        <title>Genome sequence of the nematode C. elegans: a platform for investigating biology.</title>
        <authorList>
            <consortium name="The C. elegans sequencing consortium"/>
            <person name="Sulson J.E."/>
            <person name="Waterston R."/>
        </authorList>
    </citation>
    <scope>NUCLEOTIDE SEQUENCE [LARGE SCALE GENOMIC DNA]</scope>
    <source>
        <strain evidence="7 8">Bristol N2</strain>
    </source>
</reference>
<dbReference type="CTD" id="183384"/>
<evidence type="ECO:0000313" key="8">
    <source>
        <dbReference type="Proteomes" id="UP000001940"/>
    </source>
</evidence>
<evidence type="ECO:0000256" key="1">
    <source>
        <dbReference type="ARBA" id="ARBA00004370"/>
    </source>
</evidence>
<dbReference type="InterPro" id="IPR019427">
    <property type="entry name" value="7TM_GPCR_serpentine_rcpt_Srw"/>
</dbReference>
<dbReference type="SUPFAM" id="SSF81321">
    <property type="entry name" value="Family A G protein-coupled receptor-like"/>
    <property type="match status" value="1"/>
</dbReference>
<sequence length="314" mass="35913">MPKSTTTTTAIPDDNYLAYDYDTDYDIYKTIYNISTKTNLYLEIATIIVNFFHLIVLLQKEMRLCAVYIFMIGLCISDIILTSINFYNQAGELGWLPILFAGSDGISCLREDYIEINIGMLSMSTTSQITCRLSLWLAILMAVIRLLSVTFPMSQRVKNFTAAKGSVIILIICLMFWILYSTWQFALFRVLWLPDNASELCQVMFESSIKPRYVLATPANLPQMLSNWGFIEFIVNFSSAIIYPLLTISLLIALLKIKQRRQNLQRKDTEPADNTTKLILFMTITFVLSEGLSGFNALLMYNIEKIEENCPDFV</sequence>
<dbReference type="OrthoDB" id="5830285at2759"/>
<dbReference type="PROSITE" id="PS50262">
    <property type="entry name" value="G_PROTEIN_RECEP_F1_2"/>
    <property type="match status" value="1"/>
</dbReference>
<dbReference type="InterPro" id="IPR017452">
    <property type="entry name" value="GPCR_Rhodpsn_7TM"/>
</dbReference>
<dbReference type="WormBase" id="C41G6.8b">
    <property type="protein sequence ID" value="CE46303"/>
    <property type="gene ID" value="WBGene00005761"/>
    <property type="gene designation" value="srw-14"/>
</dbReference>
<evidence type="ECO:0000256" key="2">
    <source>
        <dbReference type="ARBA" id="ARBA00022692"/>
    </source>
</evidence>
<keyword evidence="4 5" id="KW-0472">Membrane</keyword>
<dbReference type="PANTHER" id="PTHR46846">
    <property type="entry name" value="SERPENTINE RECEPTOR, CLASS W-RELATED"/>
    <property type="match status" value="1"/>
</dbReference>
<protein>
    <submittedName>
        <fullName evidence="7">G-protein coupled receptors family 1 profile domain-containing protein</fullName>
    </submittedName>
</protein>
<dbReference type="PaxDb" id="6239-C41G6.8b"/>